<dbReference type="RefSeq" id="WP_041995724.1">
    <property type="nucleotide sequence ID" value="NZ_CDOG01000002.1"/>
</dbReference>
<evidence type="ECO:0008006" key="5">
    <source>
        <dbReference type="Google" id="ProtNLM"/>
    </source>
</evidence>
<evidence type="ECO:0000256" key="2">
    <source>
        <dbReference type="SAM" id="MobiDB-lite"/>
    </source>
</evidence>
<accession>A0A0B7H4F7</accession>
<keyword evidence="1" id="KW-0732">Signal</keyword>
<evidence type="ECO:0000256" key="1">
    <source>
        <dbReference type="ARBA" id="ARBA00022729"/>
    </source>
</evidence>
<evidence type="ECO:0000313" key="3">
    <source>
        <dbReference type="EMBL" id="CEN34235.1"/>
    </source>
</evidence>
<dbReference type="EMBL" id="CDOG01000002">
    <property type="protein sequence ID" value="CEN34235.1"/>
    <property type="molecule type" value="Genomic_DNA"/>
</dbReference>
<organism evidence="3 4">
    <name type="scientific">Capnocytophaga cynodegmi</name>
    <dbReference type="NCBI Taxonomy" id="28189"/>
    <lineage>
        <taxon>Bacteria</taxon>
        <taxon>Pseudomonadati</taxon>
        <taxon>Bacteroidota</taxon>
        <taxon>Flavobacteriia</taxon>
        <taxon>Flavobacteriales</taxon>
        <taxon>Flavobacteriaceae</taxon>
        <taxon>Capnocytophaga</taxon>
    </lineage>
</organism>
<dbReference type="SUPFAM" id="SSF53474">
    <property type="entry name" value="alpha/beta-Hydrolases"/>
    <property type="match status" value="1"/>
</dbReference>
<name>A0A0B7H4F7_9FLAO</name>
<dbReference type="PANTHER" id="PTHR43037">
    <property type="entry name" value="UNNAMED PRODUCT-RELATED"/>
    <property type="match status" value="1"/>
</dbReference>
<feature type="region of interest" description="Disordered" evidence="2">
    <location>
        <begin position="22"/>
        <end position="44"/>
    </location>
</feature>
<dbReference type="PROSITE" id="PS51257">
    <property type="entry name" value="PROKAR_LIPOPROTEIN"/>
    <property type="match status" value="1"/>
</dbReference>
<sequence length="466" mass="53613">MKQAFLFITLWALVSTSCSKAEHIEPPKEQEIPKPEQEAPKGNISKEKVKQFFVEHLSGKTTSFQEGKTLSLTEIAHTQQEIWQSWKEANQSFSEEKLGDLAPLTNATQGNRWQLPANLEANAIMPFYWASKGNQPEKGYPLFVYMHGSGDKHQEWANGKILAQRFEDAPSAYFIPQIPNTGELYRWWQKSKQFAWEKLLRLAFLSGKIDANRVYFFGISEGGYGSQRLASFYADYLAGAGPMAGGEPLINAPVENCRNIAFSLRTGAKDNMFHRDLFTRYAKEEFEKFKAEDPQGFVHHIELIPNKGHGIDYRPTTPWLKQYTRNPHPKKVVWEDFPMDGIYRKGFYNIAIKERGAERVRYTMNIVDNKVSINVDEVTYKGIERSPYWNLFTKYQKTHIPLQKGKFVVYLNQNLVDFSKEVTVVVNNKQVFKGMLQSDVQHLVNSCATFFDPERIFPAAVEVHLN</sequence>
<dbReference type="InterPro" id="IPR029058">
    <property type="entry name" value="AB_hydrolase_fold"/>
</dbReference>
<dbReference type="Gene3D" id="3.40.50.1820">
    <property type="entry name" value="alpha/beta hydrolase"/>
    <property type="match status" value="1"/>
</dbReference>
<gene>
    <name evidence="3" type="ORF">CCYN74_100097</name>
</gene>
<dbReference type="PANTHER" id="PTHR43037:SF1">
    <property type="entry name" value="BLL1128 PROTEIN"/>
    <property type="match status" value="1"/>
</dbReference>
<proteinExistence type="predicted"/>
<dbReference type="InterPro" id="IPR050955">
    <property type="entry name" value="Plant_Biomass_Hydrol_Est"/>
</dbReference>
<evidence type="ECO:0000313" key="4">
    <source>
        <dbReference type="Proteomes" id="UP000038083"/>
    </source>
</evidence>
<dbReference type="Proteomes" id="UP000038083">
    <property type="component" value="Unassembled WGS sequence"/>
</dbReference>
<dbReference type="OrthoDB" id="9764953at2"/>
<dbReference type="AlphaFoldDB" id="A0A0B7H4F7"/>
<protein>
    <recommendedName>
        <fullName evidence="5">Poly(3-hydroxybutyrate) depolymerase</fullName>
    </recommendedName>
</protein>
<reference evidence="3 4" key="1">
    <citation type="submission" date="2015-01" db="EMBL/GenBank/DDBJ databases">
        <authorList>
            <person name="Xiang T."/>
            <person name="Song Y."/>
            <person name="Huang L."/>
            <person name="Wang B."/>
            <person name="Wu P."/>
        </authorList>
    </citation>
    <scope>NUCLEOTIDE SEQUENCE [LARGE SCALE GENOMIC DNA]</scope>
    <source>
        <strain evidence="3 4">Ccy74</strain>
    </source>
</reference>